<comment type="similarity">
    <text evidence="1 9">Belongs to the guanylate kinase family.</text>
</comment>
<sequence length="204" mass="23336">MRGQILLLSGPSGSGKSTVLSRLFAEFSNVYFSISSTTRSPRAGEKDGVNYHFISLEEFEKDIKDGLFLEWARVHGNYYGTSLKPVLEALNNDKIVVFDIDVQGYFLAQKKYAKQITSVFLTTKNATQLENRLKNRASETQESIKERLKNASKEMEYIDKYDYIIINDDVNKAYDELRAIFISICLKSSNIKADEFLKIWNNKG</sequence>
<dbReference type="EMBL" id="CP049075">
    <property type="protein sequence ID" value="QLI05102.1"/>
    <property type="molecule type" value="Genomic_DNA"/>
</dbReference>
<comment type="catalytic activity">
    <reaction evidence="9">
        <text>GMP + ATP = GDP + ADP</text>
        <dbReference type="Rhea" id="RHEA:20780"/>
        <dbReference type="ChEBI" id="CHEBI:30616"/>
        <dbReference type="ChEBI" id="CHEBI:58115"/>
        <dbReference type="ChEBI" id="CHEBI:58189"/>
        <dbReference type="ChEBI" id="CHEBI:456216"/>
        <dbReference type="EC" id="2.7.4.8"/>
    </reaction>
</comment>
<dbReference type="CDD" id="cd00071">
    <property type="entry name" value="GMPK"/>
    <property type="match status" value="1"/>
</dbReference>
<accession>A0A7H9CGL1</accession>
<dbReference type="GO" id="GO:0004385">
    <property type="term" value="F:GMP kinase activity"/>
    <property type="evidence" value="ECO:0007669"/>
    <property type="project" value="UniProtKB-UniRule"/>
</dbReference>
<keyword evidence="6 9" id="KW-0418">Kinase</keyword>
<name>A0A7H9CGL1_9BACT</name>
<dbReference type="KEGG" id="cinf:CINF_0579"/>
<feature type="binding site" evidence="9">
    <location>
        <begin position="10"/>
        <end position="17"/>
    </location>
    <ligand>
        <name>ATP</name>
        <dbReference type="ChEBI" id="CHEBI:30616"/>
    </ligand>
</feature>
<dbReference type="NCBIfam" id="TIGR03263">
    <property type="entry name" value="guanyl_kin"/>
    <property type="match status" value="1"/>
</dbReference>
<keyword evidence="9" id="KW-0963">Cytoplasm</keyword>
<dbReference type="PANTHER" id="PTHR23117">
    <property type="entry name" value="GUANYLATE KINASE-RELATED"/>
    <property type="match status" value="1"/>
</dbReference>
<gene>
    <name evidence="9 11" type="primary">gmk</name>
    <name evidence="11" type="ORF">CINF_0579</name>
</gene>
<dbReference type="Proteomes" id="UP000509414">
    <property type="component" value="Chromosome"/>
</dbReference>
<dbReference type="InterPro" id="IPR008145">
    <property type="entry name" value="GK/Ca_channel_bsu"/>
</dbReference>
<keyword evidence="4 9" id="KW-0808">Transferase</keyword>
<dbReference type="Gene3D" id="3.40.50.300">
    <property type="entry name" value="P-loop containing nucleotide triphosphate hydrolases"/>
    <property type="match status" value="1"/>
</dbReference>
<dbReference type="Pfam" id="PF00625">
    <property type="entry name" value="Guanylate_kin"/>
    <property type="match status" value="1"/>
</dbReference>
<dbReference type="PANTHER" id="PTHR23117:SF13">
    <property type="entry name" value="GUANYLATE KINASE"/>
    <property type="match status" value="1"/>
</dbReference>
<evidence type="ECO:0000256" key="9">
    <source>
        <dbReference type="HAMAP-Rule" id="MF_00328"/>
    </source>
</evidence>
<proteinExistence type="inferred from homology"/>
<evidence type="ECO:0000256" key="7">
    <source>
        <dbReference type="ARBA" id="ARBA00022840"/>
    </source>
</evidence>
<dbReference type="InterPro" id="IPR017665">
    <property type="entry name" value="Guanylate_kinase"/>
</dbReference>
<evidence type="ECO:0000256" key="5">
    <source>
        <dbReference type="ARBA" id="ARBA00022741"/>
    </source>
</evidence>
<protein>
    <recommendedName>
        <fullName evidence="3 9">Guanylate kinase</fullName>
        <ecNumber evidence="2 9">2.7.4.8</ecNumber>
    </recommendedName>
    <alternativeName>
        <fullName evidence="8 9">GMP kinase</fullName>
    </alternativeName>
</protein>
<comment type="subcellular location">
    <subcellularLocation>
        <location evidence="9">Cytoplasm</location>
    </subcellularLocation>
</comment>
<evidence type="ECO:0000256" key="6">
    <source>
        <dbReference type="ARBA" id="ARBA00022777"/>
    </source>
</evidence>
<dbReference type="PROSITE" id="PS00856">
    <property type="entry name" value="GUANYLATE_KINASE_1"/>
    <property type="match status" value="1"/>
</dbReference>
<dbReference type="RefSeq" id="WP_179975678.1">
    <property type="nucleotide sequence ID" value="NZ_CP049075.1"/>
</dbReference>
<dbReference type="HAMAP" id="MF_00328">
    <property type="entry name" value="Guanylate_kinase"/>
    <property type="match status" value="1"/>
</dbReference>
<dbReference type="EC" id="2.7.4.8" evidence="2 9"/>
<keyword evidence="5 9" id="KW-0547">Nucleotide-binding</keyword>
<evidence type="ECO:0000313" key="11">
    <source>
        <dbReference type="EMBL" id="QLI05102.1"/>
    </source>
</evidence>
<dbReference type="GO" id="GO:0005524">
    <property type="term" value="F:ATP binding"/>
    <property type="evidence" value="ECO:0007669"/>
    <property type="project" value="UniProtKB-UniRule"/>
</dbReference>
<comment type="function">
    <text evidence="9">Essential for recycling GMP and indirectly, cGMP.</text>
</comment>
<dbReference type="GO" id="GO:0005829">
    <property type="term" value="C:cytosol"/>
    <property type="evidence" value="ECO:0007669"/>
    <property type="project" value="TreeGrafter"/>
</dbReference>
<reference evidence="11 12" key="1">
    <citation type="submission" date="2020-02" db="EMBL/GenBank/DDBJ databases">
        <title>Complete genome sequence of the novel Campylobacter species Candidatus Campylobacter infans.</title>
        <authorList>
            <person name="Duim B."/>
            <person name="Zomer A."/>
            <person name="van der Graaf L."/>
            <person name="Wagenaar J."/>
        </authorList>
    </citation>
    <scope>NUCLEOTIDE SEQUENCE [LARGE SCALE GENOMIC DNA]</scope>
    <source>
        <strain evidence="11 12">19S00001</strain>
    </source>
</reference>
<dbReference type="AlphaFoldDB" id="A0A7H9CGL1"/>
<dbReference type="Gene3D" id="3.30.63.10">
    <property type="entry name" value="Guanylate Kinase phosphate binding domain"/>
    <property type="match status" value="1"/>
</dbReference>
<evidence type="ECO:0000256" key="1">
    <source>
        <dbReference type="ARBA" id="ARBA00005790"/>
    </source>
</evidence>
<keyword evidence="7 9" id="KW-0067">ATP-binding</keyword>
<evidence type="ECO:0000256" key="8">
    <source>
        <dbReference type="ARBA" id="ARBA00030128"/>
    </source>
</evidence>
<dbReference type="InterPro" id="IPR008144">
    <property type="entry name" value="Guanylate_kin-like_dom"/>
</dbReference>
<evidence type="ECO:0000256" key="2">
    <source>
        <dbReference type="ARBA" id="ARBA00012961"/>
    </source>
</evidence>
<dbReference type="InterPro" id="IPR027417">
    <property type="entry name" value="P-loop_NTPase"/>
</dbReference>
<evidence type="ECO:0000313" key="12">
    <source>
        <dbReference type="Proteomes" id="UP000509414"/>
    </source>
</evidence>
<organism evidence="11 12">
    <name type="scientific">Candidatus Campylobacter infans</name>
    <dbReference type="NCBI Taxonomy" id="2561898"/>
    <lineage>
        <taxon>Bacteria</taxon>
        <taxon>Pseudomonadati</taxon>
        <taxon>Campylobacterota</taxon>
        <taxon>Epsilonproteobacteria</taxon>
        <taxon>Campylobacterales</taxon>
        <taxon>Campylobacteraceae</taxon>
        <taxon>Campylobacter</taxon>
    </lineage>
</organism>
<evidence type="ECO:0000256" key="4">
    <source>
        <dbReference type="ARBA" id="ARBA00022679"/>
    </source>
</evidence>
<dbReference type="InterPro" id="IPR020590">
    <property type="entry name" value="Guanylate_kinase_CS"/>
</dbReference>
<evidence type="ECO:0000259" key="10">
    <source>
        <dbReference type="PROSITE" id="PS50052"/>
    </source>
</evidence>
<feature type="domain" description="Guanylate kinase-like" evidence="10">
    <location>
        <begin position="3"/>
        <end position="182"/>
    </location>
</feature>
<evidence type="ECO:0000256" key="3">
    <source>
        <dbReference type="ARBA" id="ARBA00016296"/>
    </source>
</evidence>
<keyword evidence="12" id="KW-1185">Reference proteome</keyword>
<dbReference type="SMART" id="SM00072">
    <property type="entry name" value="GuKc"/>
    <property type="match status" value="1"/>
</dbReference>
<dbReference type="PROSITE" id="PS50052">
    <property type="entry name" value="GUANYLATE_KINASE_2"/>
    <property type="match status" value="1"/>
</dbReference>
<dbReference type="SUPFAM" id="SSF52540">
    <property type="entry name" value="P-loop containing nucleoside triphosphate hydrolases"/>
    <property type="match status" value="1"/>
</dbReference>
<dbReference type="FunFam" id="3.30.63.10:FF:000002">
    <property type="entry name" value="Guanylate kinase 1"/>
    <property type="match status" value="1"/>
</dbReference>